<reference evidence="2 3" key="1">
    <citation type="submission" date="2023-07" db="EMBL/GenBank/DDBJ databases">
        <title>Genomic Encyclopedia of Type Strains, Phase IV (KMG-IV): sequencing the most valuable type-strain genomes for metagenomic binning, comparative biology and taxonomic classification.</title>
        <authorList>
            <person name="Goeker M."/>
        </authorList>
    </citation>
    <scope>NUCLEOTIDE SEQUENCE [LARGE SCALE GENOMIC DNA]</scope>
    <source>
        <strain evidence="2 3">DSM 4006</strain>
    </source>
</reference>
<dbReference type="RefSeq" id="WP_410028490.1">
    <property type="nucleotide sequence ID" value="NZ_JAUANV010000004.1"/>
</dbReference>
<dbReference type="InterPro" id="IPR014957">
    <property type="entry name" value="IDEAL_dom"/>
</dbReference>
<evidence type="ECO:0000259" key="1">
    <source>
        <dbReference type="Pfam" id="PF08858"/>
    </source>
</evidence>
<dbReference type="EMBL" id="JAUSTP010000017">
    <property type="protein sequence ID" value="MDQ0190362.1"/>
    <property type="molecule type" value="Genomic_DNA"/>
</dbReference>
<dbReference type="Pfam" id="PF08858">
    <property type="entry name" value="IDEAL"/>
    <property type="match status" value="1"/>
</dbReference>
<keyword evidence="3" id="KW-1185">Reference proteome</keyword>
<evidence type="ECO:0000313" key="3">
    <source>
        <dbReference type="Proteomes" id="UP001232973"/>
    </source>
</evidence>
<feature type="domain" description="IDEAL" evidence="1">
    <location>
        <begin position="22"/>
        <end position="39"/>
    </location>
</feature>
<sequence>MEYTTGVFSVADETLNLLRRLMIDQALEAGDKEAFRNLTGPNWKAFVLDTGDEPVETADPLAFLAEDPHFWDLRLYDTMALRPYVNYRFRDTINGVLYIGEIRIPLGWSGDIEAKFYPRPSNGPKLDPPAWFQSLLASTVAVLKLDRVE</sequence>
<gene>
    <name evidence="2" type="ORF">J2S03_002226</name>
</gene>
<comment type="caution">
    <text evidence="2">The sequence shown here is derived from an EMBL/GenBank/DDBJ whole genome shotgun (WGS) entry which is preliminary data.</text>
</comment>
<accession>A0ABT9XJ87</accession>
<organism evidence="2 3">
    <name type="scientific">Alicyclobacillus cycloheptanicus</name>
    <dbReference type="NCBI Taxonomy" id="1457"/>
    <lineage>
        <taxon>Bacteria</taxon>
        <taxon>Bacillati</taxon>
        <taxon>Bacillota</taxon>
        <taxon>Bacilli</taxon>
        <taxon>Bacillales</taxon>
        <taxon>Alicyclobacillaceae</taxon>
        <taxon>Alicyclobacillus</taxon>
    </lineage>
</organism>
<dbReference type="Proteomes" id="UP001232973">
    <property type="component" value="Unassembled WGS sequence"/>
</dbReference>
<name>A0ABT9XJ87_9BACL</name>
<evidence type="ECO:0000313" key="2">
    <source>
        <dbReference type="EMBL" id="MDQ0190362.1"/>
    </source>
</evidence>
<protein>
    <recommendedName>
        <fullName evidence="1">IDEAL domain-containing protein</fullName>
    </recommendedName>
</protein>
<proteinExistence type="predicted"/>